<dbReference type="FunFam" id="1.10.10.10:FF:000001">
    <property type="entry name" value="LysR family transcriptional regulator"/>
    <property type="match status" value="1"/>
</dbReference>
<dbReference type="EMBL" id="BMZG01000003">
    <property type="protein sequence ID" value="GHA68025.1"/>
    <property type="molecule type" value="Genomic_DNA"/>
</dbReference>
<reference evidence="6" key="2">
    <citation type="submission" date="2020-09" db="EMBL/GenBank/DDBJ databases">
        <authorList>
            <person name="Sun Q."/>
            <person name="Kim S."/>
        </authorList>
    </citation>
    <scope>NUCLEOTIDE SEQUENCE</scope>
    <source>
        <strain evidence="6">KCTC 32501</strain>
    </source>
</reference>
<keyword evidence="3" id="KW-0238">DNA-binding</keyword>
<dbReference type="InterPro" id="IPR036390">
    <property type="entry name" value="WH_DNA-bd_sf"/>
</dbReference>
<keyword evidence="7" id="KW-1185">Reference proteome</keyword>
<gene>
    <name evidence="6" type="ORF">GCM10009007_05760</name>
</gene>
<dbReference type="PANTHER" id="PTHR30537">
    <property type="entry name" value="HTH-TYPE TRANSCRIPTIONAL REGULATOR"/>
    <property type="match status" value="1"/>
</dbReference>
<organism evidence="6 7">
    <name type="scientific">Formosimonas limnophila</name>
    <dbReference type="NCBI Taxonomy" id="1384487"/>
    <lineage>
        <taxon>Bacteria</taxon>
        <taxon>Pseudomonadati</taxon>
        <taxon>Pseudomonadota</taxon>
        <taxon>Betaproteobacteria</taxon>
        <taxon>Burkholderiales</taxon>
        <taxon>Burkholderiaceae</taxon>
        <taxon>Formosimonas</taxon>
    </lineage>
</organism>
<name>A0A8J3CK55_9BURK</name>
<dbReference type="PANTHER" id="PTHR30537:SF72">
    <property type="entry name" value="LYSR FAMILY TRANSCRIPTIONAL REGULATOR"/>
    <property type="match status" value="1"/>
</dbReference>
<protein>
    <submittedName>
        <fullName evidence="6">Transcriptional regulator</fullName>
    </submittedName>
</protein>
<dbReference type="SUPFAM" id="SSF53850">
    <property type="entry name" value="Periplasmic binding protein-like II"/>
    <property type="match status" value="1"/>
</dbReference>
<dbReference type="Pfam" id="PF00126">
    <property type="entry name" value="HTH_1"/>
    <property type="match status" value="1"/>
</dbReference>
<comment type="caution">
    <text evidence="6">The sequence shown here is derived from an EMBL/GenBank/DDBJ whole genome shotgun (WGS) entry which is preliminary data.</text>
</comment>
<dbReference type="RefSeq" id="WP_189491317.1">
    <property type="nucleotide sequence ID" value="NZ_BMZG01000003.1"/>
</dbReference>
<dbReference type="InterPro" id="IPR036388">
    <property type="entry name" value="WH-like_DNA-bd_sf"/>
</dbReference>
<evidence type="ECO:0000313" key="7">
    <source>
        <dbReference type="Proteomes" id="UP000614287"/>
    </source>
</evidence>
<keyword evidence="2" id="KW-0805">Transcription regulation</keyword>
<dbReference type="Proteomes" id="UP000614287">
    <property type="component" value="Unassembled WGS sequence"/>
</dbReference>
<evidence type="ECO:0000256" key="1">
    <source>
        <dbReference type="ARBA" id="ARBA00009437"/>
    </source>
</evidence>
<sequence length="302" mass="33792">MDQIDTLKLFVRLSQTLSFSQTAEDFGLPRATVSNAIAQLEARLGVRLLHRTTRKAQLSQDGLVLLSRCDALLSEFDEIHRLFKTEQDSVAGRLRVDVPSRIGRRVIAPALPAFLNQYPQIELELGSTDRKVDLVQEGIDCAVRVGHLDDSSLVARSFGALPVINCASPDYLARYGTPRHPDQLAEHWMIRYGVGSGWVLPWDYVNEQGLTQLANIKGRVTVNNAETYIACALEGLGLIQVPHYDVAHHLASGALVQVLPQYRAEALPIHLLYPHRRHLSPRVQVFMDWMNSLMRGFVVDSI</sequence>
<dbReference type="FunFam" id="3.40.190.290:FF:000001">
    <property type="entry name" value="Transcriptional regulator, LysR family"/>
    <property type="match status" value="1"/>
</dbReference>
<evidence type="ECO:0000256" key="3">
    <source>
        <dbReference type="ARBA" id="ARBA00023125"/>
    </source>
</evidence>
<dbReference type="Gene3D" id="3.40.190.290">
    <property type="match status" value="1"/>
</dbReference>
<feature type="domain" description="HTH lysR-type" evidence="5">
    <location>
        <begin position="1"/>
        <end position="59"/>
    </location>
</feature>
<evidence type="ECO:0000313" key="6">
    <source>
        <dbReference type="EMBL" id="GHA68025.1"/>
    </source>
</evidence>
<dbReference type="GO" id="GO:0006351">
    <property type="term" value="P:DNA-templated transcription"/>
    <property type="evidence" value="ECO:0007669"/>
    <property type="project" value="TreeGrafter"/>
</dbReference>
<comment type="similarity">
    <text evidence="1">Belongs to the LysR transcriptional regulatory family.</text>
</comment>
<dbReference type="AlphaFoldDB" id="A0A8J3CK55"/>
<dbReference type="SUPFAM" id="SSF46785">
    <property type="entry name" value="Winged helix' DNA-binding domain"/>
    <property type="match status" value="1"/>
</dbReference>
<dbReference type="PROSITE" id="PS50931">
    <property type="entry name" value="HTH_LYSR"/>
    <property type="match status" value="1"/>
</dbReference>
<dbReference type="InterPro" id="IPR058163">
    <property type="entry name" value="LysR-type_TF_proteobact-type"/>
</dbReference>
<reference evidence="6" key="1">
    <citation type="journal article" date="2014" name="Int. J. Syst. Evol. Microbiol.">
        <title>Complete genome sequence of Corynebacterium casei LMG S-19264T (=DSM 44701T), isolated from a smear-ripened cheese.</title>
        <authorList>
            <consortium name="US DOE Joint Genome Institute (JGI-PGF)"/>
            <person name="Walter F."/>
            <person name="Albersmeier A."/>
            <person name="Kalinowski J."/>
            <person name="Ruckert C."/>
        </authorList>
    </citation>
    <scope>NUCLEOTIDE SEQUENCE</scope>
    <source>
        <strain evidence="6">KCTC 32501</strain>
    </source>
</reference>
<dbReference type="Pfam" id="PF03466">
    <property type="entry name" value="LysR_substrate"/>
    <property type="match status" value="1"/>
</dbReference>
<dbReference type="GO" id="GO:0043565">
    <property type="term" value="F:sequence-specific DNA binding"/>
    <property type="evidence" value="ECO:0007669"/>
    <property type="project" value="TreeGrafter"/>
</dbReference>
<proteinExistence type="inferred from homology"/>
<accession>A0A8J3CK55</accession>
<dbReference type="GO" id="GO:0003700">
    <property type="term" value="F:DNA-binding transcription factor activity"/>
    <property type="evidence" value="ECO:0007669"/>
    <property type="project" value="InterPro"/>
</dbReference>
<evidence type="ECO:0000256" key="4">
    <source>
        <dbReference type="ARBA" id="ARBA00023163"/>
    </source>
</evidence>
<dbReference type="Gene3D" id="1.10.10.10">
    <property type="entry name" value="Winged helix-like DNA-binding domain superfamily/Winged helix DNA-binding domain"/>
    <property type="match status" value="1"/>
</dbReference>
<evidence type="ECO:0000259" key="5">
    <source>
        <dbReference type="PROSITE" id="PS50931"/>
    </source>
</evidence>
<keyword evidence="4" id="KW-0804">Transcription</keyword>
<dbReference type="CDD" id="cd08472">
    <property type="entry name" value="PBP2_CrgA_like_3"/>
    <property type="match status" value="1"/>
</dbReference>
<evidence type="ECO:0000256" key="2">
    <source>
        <dbReference type="ARBA" id="ARBA00023015"/>
    </source>
</evidence>
<dbReference type="InterPro" id="IPR005119">
    <property type="entry name" value="LysR_subst-bd"/>
</dbReference>
<dbReference type="InterPro" id="IPR000847">
    <property type="entry name" value="LysR_HTH_N"/>
</dbReference>